<evidence type="ECO:0000313" key="5">
    <source>
        <dbReference type="Proteomes" id="UP000239415"/>
    </source>
</evidence>
<feature type="region of interest" description="Disordered" evidence="2">
    <location>
        <begin position="1"/>
        <end position="44"/>
    </location>
</feature>
<name>A0A2T0KJP3_9ACTN</name>
<keyword evidence="5" id="KW-1185">Reference proteome</keyword>
<evidence type="ECO:0000256" key="1">
    <source>
        <dbReference type="ARBA" id="ARBA00006845"/>
    </source>
</evidence>
<reference evidence="4 5" key="1">
    <citation type="submission" date="2018-03" db="EMBL/GenBank/DDBJ databases">
        <title>Genomic Encyclopedia of Archaeal and Bacterial Type Strains, Phase II (KMG-II): from individual species to whole genera.</title>
        <authorList>
            <person name="Goeker M."/>
        </authorList>
    </citation>
    <scope>NUCLEOTIDE SEQUENCE [LARGE SCALE GENOMIC DNA]</scope>
    <source>
        <strain evidence="4 5">DSM 43146</strain>
    </source>
</reference>
<evidence type="ECO:0000256" key="2">
    <source>
        <dbReference type="SAM" id="MobiDB-lite"/>
    </source>
</evidence>
<dbReference type="Gene3D" id="3.30.370.10">
    <property type="entry name" value="Barstar-like"/>
    <property type="match status" value="1"/>
</dbReference>
<dbReference type="AlphaFoldDB" id="A0A2T0KJP3"/>
<sequence>MRGGDRCGRPPPIAARAADGHSLSTLQPGAFGVEPDRAPRTSWTDATSPDLDAFFCALGEAVNGPGGYFGWNPAALEDCLHGKWGAATPFRLVQNDAAVARRHPGEEGLTTVIGRLTAKDVDMVLE</sequence>
<proteinExistence type="inferred from homology"/>
<evidence type="ECO:0000259" key="3">
    <source>
        <dbReference type="Pfam" id="PF01337"/>
    </source>
</evidence>
<accession>A0A2T0KJP3</accession>
<dbReference type="SUPFAM" id="SSF52038">
    <property type="entry name" value="Barstar-related"/>
    <property type="match status" value="1"/>
</dbReference>
<evidence type="ECO:0000313" key="4">
    <source>
        <dbReference type="EMBL" id="PRX23737.1"/>
    </source>
</evidence>
<gene>
    <name evidence="4" type="ORF">CLV67_103486</name>
</gene>
<feature type="domain" description="Barstar (barnase inhibitor)" evidence="3">
    <location>
        <begin position="49"/>
        <end position="107"/>
    </location>
</feature>
<dbReference type="EMBL" id="PVMZ01000003">
    <property type="protein sequence ID" value="PRX23737.1"/>
    <property type="molecule type" value="Genomic_DNA"/>
</dbReference>
<dbReference type="InterPro" id="IPR000468">
    <property type="entry name" value="Barstar"/>
</dbReference>
<protein>
    <submittedName>
        <fullName evidence="4">Barstar (Barnase inhibitor)</fullName>
    </submittedName>
</protein>
<dbReference type="Proteomes" id="UP000239415">
    <property type="component" value="Unassembled WGS sequence"/>
</dbReference>
<organism evidence="4 5">
    <name type="scientific">Actinoplanes italicus</name>
    <dbReference type="NCBI Taxonomy" id="113567"/>
    <lineage>
        <taxon>Bacteria</taxon>
        <taxon>Bacillati</taxon>
        <taxon>Actinomycetota</taxon>
        <taxon>Actinomycetes</taxon>
        <taxon>Micromonosporales</taxon>
        <taxon>Micromonosporaceae</taxon>
        <taxon>Actinoplanes</taxon>
    </lineage>
</organism>
<dbReference type="RefSeq" id="WP_239166272.1">
    <property type="nucleotide sequence ID" value="NZ_BOMO01000043.1"/>
</dbReference>
<dbReference type="InterPro" id="IPR035905">
    <property type="entry name" value="Barstar-like_sf"/>
</dbReference>
<comment type="similarity">
    <text evidence="1">Belongs to the barstar family.</text>
</comment>
<dbReference type="Pfam" id="PF01337">
    <property type="entry name" value="Barstar"/>
    <property type="match status" value="1"/>
</dbReference>
<comment type="caution">
    <text evidence="4">The sequence shown here is derived from an EMBL/GenBank/DDBJ whole genome shotgun (WGS) entry which is preliminary data.</text>
</comment>